<dbReference type="Proteomes" id="UP000887565">
    <property type="component" value="Unplaced"/>
</dbReference>
<protein>
    <submittedName>
        <fullName evidence="5">EF-hand domain-containing protein</fullName>
    </submittedName>
</protein>
<feature type="domain" description="EF-hand" evidence="3">
    <location>
        <begin position="202"/>
        <end position="237"/>
    </location>
</feature>
<dbReference type="PANTHER" id="PTHR23048:SF59">
    <property type="entry name" value="EF-HAND SUPERFAMILY PROTEIN"/>
    <property type="match status" value="1"/>
</dbReference>
<reference evidence="5" key="1">
    <citation type="submission" date="2022-11" db="UniProtKB">
        <authorList>
            <consortium name="WormBaseParasite"/>
        </authorList>
    </citation>
    <scope>IDENTIFICATION</scope>
</reference>
<dbReference type="InterPro" id="IPR050230">
    <property type="entry name" value="CALM/Myosin/TropC-like"/>
</dbReference>
<keyword evidence="1" id="KW-0677">Repeat</keyword>
<evidence type="ECO:0000313" key="5">
    <source>
        <dbReference type="WBParaSite" id="nRc.2.0.1.t39821-RA"/>
    </source>
</evidence>
<keyword evidence="2" id="KW-0106">Calcium</keyword>
<evidence type="ECO:0000256" key="1">
    <source>
        <dbReference type="ARBA" id="ARBA00022737"/>
    </source>
</evidence>
<dbReference type="PANTHER" id="PTHR23048">
    <property type="entry name" value="MYOSIN LIGHT CHAIN 1, 3"/>
    <property type="match status" value="1"/>
</dbReference>
<evidence type="ECO:0000313" key="4">
    <source>
        <dbReference type="Proteomes" id="UP000887565"/>
    </source>
</evidence>
<feature type="domain" description="EF-hand" evidence="3">
    <location>
        <begin position="73"/>
        <end position="108"/>
    </location>
</feature>
<evidence type="ECO:0000256" key="2">
    <source>
        <dbReference type="ARBA" id="ARBA00022837"/>
    </source>
</evidence>
<dbReference type="FunFam" id="1.10.238.10:FF:000001">
    <property type="entry name" value="Calmodulin 1"/>
    <property type="match status" value="1"/>
</dbReference>
<accession>A0A915KM14</accession>
<dbReference type="PROSITE" id="PS00018">
    <property type="entry name" value="EF_HAND_1"/>
    <property type="match status" value="1"/>
</dbReference>
<organism evidence="4 5">
    <name type="scientific">Romanomermis culicivorax</name>
    <name type="common">Nematode worm</name>
    <dbReference type="NCBI Taxonomy" id="13658"/>
    <lineage>
        <taxon>Eukaryota</taxon>
        <taxon>Metazoa</taxon>
        <taxon>Ecdysozoa</taxon>
        <taxon>Nematoda</taxon>
        <taxon>Enoplea</taxon>
        <taxon>Dorylaimia</taxon>
        <taxon>Mermithida</taxon>
        <taxon>Mermithoidea</taxon>
        <taxon>Mermithidae</taxon>
        <taxon>Romanomermis</taxon>
    </lineage>
</organism>
<evidence type="ECO:0000259" key="3">
    <source>
        <dbReference type="PROSITE" id="PS50222"/>
    </source>
</evidence>
<dbReference type="InterPro" id="IPR018247">
    <property type="entry name" value="EF_Hand_1_Ca_BS"/>
</dbReference>
<dbReference type="InterPro" id="IPR011992">
    <property type="entry name" value="EF-hand-dom_pair"/>
</dbReference>
<dbReference type="AlphaFoldDB" id="A0A915KM14"/>
<feature type="domain" description="EF-hand" evidence="3">
    <location>
        <begin position="170"/>
        <end position="201"/>
    </location>
</feature>
<dbReference type="SUPFAM" id="SSF47473">
    <property type="entry name" value="EF-hand"/>
    <property type="match status" value="1"/>
</dbReference>
<dbReference type="WBParaSite" id="nRc.2.0.1.t39821-RA">
    <property type="protein sequence ID" value="nRc.2.0.1.t39821-RA"/>
    <property type="gene ID" value="nRc.2.0.1.g39821"/>
</dbReference>
<dbReference type="CDD" id="cd00051">
    <property type="entry name" value="EFh"/>
    <property type="match status" value="1"/>
</dbReference>
<dbReference type="GO" id="GO:0005509">
    <property type="term" value="F:calcium ion binding"/>
    <property type="evidence" value="ECO:0007669"/>
    <property type="project" value="InterPro"/>
</dbReference>
<dbReference type="Pfam" id="PF13499">
    <property type="entry name" value="EF-hand_7"/>
    <property type="match status" value="1"/>
</dbReference>
<keyword evidence="4" id="KW-1185">Reference proteome</keyword>
<dbReference type="Gene3D" id="1.10.238.10">
    <property type="entry name" value="EF-hand"/>
    <property type="match status" value="2"/>
</dbReference>
<dbReference type="GO" id="GO:0016460">
    <property type="term" value="C:myosin II complex"/>
    <property type="evidence" value="ECO:0007669"/>
    <property type="project" value="TreeGrafter"/>
</dbReference>
<dbReference type="PROSITE" id="PS50222">
    <property type="entry name" value="EF_HAND_2"/>
    <property type="match status" value="3"/>
</dbReference>
<dbReference type="InterPro" id="IPR002048">
    <property type="entry name" value="EF_hand_dom"/>
</dbReference>
<name>A0A915KM14_ROMCU</name>
<proteinExistence type="predicted"/>
<dbReference type="SMART" id="SM00054">
    <property type="entry name" value="EFh"/>
    <property type="match status" value="3"/>
</dbReference>
<sequence>MLQLLPFGLSAKCKNRTPAILKVGHPPFFPAEVDTDLSQITIMIKEEDSSGDSSRSSSKMISKEGIEIEASDQLMNEITDVFKIFEIDRSGKMPIEKVKKAMHLLGFEPKKEEVQQYLKAFHNEERALLATLQTGRNFDHLDRSRSDQITCQQLIEIILNRLTKQNYDYDILKAFRLFDFDKKGHINVRNLKIIATKLGEKLDDDELQHMFNEADLNCDGLVNEEEFMLFMSAAKKF</sequence>